<evidence type="ECO:0000256" key="1">
    <source>
        <dbReference type="ARBA" id="ARBA00022574"/>
    </source>
</evidence>
<dbReference type="OrthoDB" id="6274823at2759"/>
<dbReference type="InterPro" id="IPR000009">
    <property type="entry name" value="PP2A_PR55"/>
</dbReference>
<gene>
    <name evidence="3" type="primary">Acey_s0012.g1792</name>
    <name evidence="3" type="ORF">Y032_0012g1792</name>
</gene>
<organism evidence="3 4">
    <name type="scientific">Ancylostoma ceylanicum</name>
    <dbReference type="NCBI Taxonomy" id="53326"/>
    <lineage>
        <taxon>Eukaryota</taxon>
        <taxon>Metazoa</taxon>
        <taxon>Ecdysozoa</taxon>
        <taxon>Nematoda</taxon>
        <taxon>Chromadorea</taxon>
        <taxon>Rhabditida</taxon>
        <taxon>Rhabditina</taxon>
        <taxon>Rhabditomorpha</taxon>
        <taxon>Strongyloidea</taxon>
        <taxon>Ancylostomatidae</taxon>
        <taxon>Ancylostomatinae</taxon>
        <taxon>Ancylostoma</taxon>
    </lineage>
</organism>
<keyword evidence="2" id="KW-0677">Repeat</keyword>
<name>A0A016VEU1_9BILA</name>
<protein>
    <submittedName>
        <fullName evidence="3">Uncharacterized protein</fullName>
    </submittedName>
</protein>
<dbReference type="AlphaFoldDB" id="A0A016VEU1"/>
<comment type="caution">
    <text evidence="3">The sequence shown here is derived from an EMBL/GenBank/DDBJ whole genome shotgun (WGS) entry which is preliminary data.</text>
</comment>
<keyword evidence="1" id="KW-0853">WD repeat</keyword>
<sequence length="137" mass="15974">MPLFPHFLAFVFENVHFGNCNTSQVLYLDEDSEIYKSAIPMELIMEAGPRGRYGNAHTHHVSSMSVDSDHSFLTADDLRINLWHHEVTNESFSEFLRTCFLNVLHGERFVDIVDIGYFVDIKILLVSRRIWRNQQSE</sequence>
<accession>A0A016VEU1</accession>
<evidence type="ECO:0000256" key="2">
    <source>
        <dbReference type="ARBA" id="ARBA00022737"/>
    </source>
</evidence>
<evidence type="ECO:0000313" key="3">
    <source>
        <dbReference type="EMBL" id="EYC25263.1"/>
    </source>
</evidence>
<reference evidence="4" key="1">
    <citation type="journal article" date="2015" name="Nat. Genet.">
        <title>The genome and transcriptome of the zoonotic hookworm Ancylostoma ceylanicum identify infection-specific gene families.</title>
        <authorList>
            <person name="Schwarz E.M."/>
            <person name="Hu Y."/>
            <person name="Antoshechkin I."/>
            <person name="Miller M.M."/>
            <person name="Sternberg P.W."/>
            <person name="Aroian R.V."/>
        </authorList>
    </citation>
    <scope>NUCLEOTIDE SEQUENCE</scope>
    <source>
        <strain evidence="4">HY135</strain>
    </source>
</reference>
<dbReference type="GO" id="GO:0019888">
    <property type="term" value="F:protein phosphatase regulator activity"/>
    <property type="evidence" value="ECO:0007669"/>
    <property type="project" value="InterPro"/>
</dbReference>
<evidence type="ECO:0000313" key="4">
    <source>
        <dbReference type="Proteomes" id="UP000024635"/>
    </source>
</evidence>
<proteinExistence type="predicted"/>
<dbReference type="PANTHER" id="PTHR11871">
    <property type="entry name" value="PROTEIN PHOSPHATASE PP2A REGULATORY SUBUNIT B"/>
    <property type="match status" value="1"/>
</dbReference>
<keyword evidence="4" id="KW-1185">Reference proteome</keyword>
<dbReference type="GO" id="GO:0000159">
    <property type="term" value="C:protein phosphatase type 2A complex"/>
    <property type="evidence" value="ECO:0007669"/>
    <property type="project" value="InterPro"/>
</dbReference>
<dbReference type="Proteomes" id="UP000024635">
    <property type="component" value="Unassembled WGS sequence"/>
</dbReference>
<dbReference type="EMBL" id="JARK01001348">
    <property type="protein sequence ID" value="EYC25263.1"/>
    <property type="molecule type" value="Genomic_DNA"/>
</dbReference>
<dbReference type="STRING" id="53326.A0A016VEU1"/>